<organism evidence="2 3">
    <name type="scientific">Taxus chinensis</name>
    <name type="common">Chinese yew</name>
    <name type="synonym">Taxus wallichiana var. chinensis</name>
    <dbReference type="NCBI Taxonomy" id="29808"/>
    <lineage>
        <taxon>Eukaryota</taxon>
        <taxon>Viridiplantae</taxon>
        <taxon>Streptophyta</taxon>
        <taxon>Embryophyta</taxon>
        <taxon>Tracheophyta</taxon>
        <taxon>Spermatophyta</taxon>
        <taxon>Pinopsida</taxon>
        <taxon>Pinidae</taxon>
        <taxon>Conifers II</taxon>
        <taxon>Cupressales</taxon>
        <taxon>Taxaceae</taxon>
        <taxon>Taxus</taxon>
    </lineage>
</organism>
<accession>A0AA38FM03</accession>
<name>A0AA38FM03_TAXCH</name>
<evidence type="ECO:0000313" key="3">
    <source>
        <dbReference type="Proteomes" id="UP000824469"/>
    </source>
</evidence>
<dbReference type="GO" id="GO:0004722">
    <property type="term" value="F:protein serine/threonine phosphatase activity"/>
    <property type="evidence" value="ECO:0007669"/>
    <property type="project" value="InterPro"/>
</dbReference>
<sequence length="269" mass="29243">LFRIGGKCPDTNYLFMGDYVDCGYYSVETITLLVALKDNEEFDFLSELEKCFDEEEPVEITTFTAPSCILQPQEPAAMEEDVQAQPAVCSMPLESNLEEFDLLKDTPNVSDFQNSQAILSVTPTLQVGRSAPPPHFHRPRVAPQPPTARIVGTDVTWRLQGIPRCGLSGPVPSGEDLRLRCVPPPPVGPGAVGLALRLTRSAVRSALPCAPALGKPRGQCRPPALVRLWLSGRMREGSSRAASPPRSLGSPRREPPAVTPVPLLRTRQG</sequence>
<proteinExistence type="predicted"/>
<evidence type="ECO:0000256" key="1">
    <source>
        <dbReference type="SAM" id="MobiDB-lite"/>
    </source>
</evidence>
<evidence type="ECO:0000313" key="2">
    <source>
        <dbReference type="EMBL" id="KAH9306669.1"/>
    </source>
</evidence>
<protein>
    <submittedName>
        <fullName evidence="2">Uncharacterized protein</fullName>
    </submittedName>
</protein>
<dbReference type="InterPro" id="IPR047129">
    <property type="entry name" value="PPA2-like"/>
</dbReference>
<dbReference type="PANTHER" id="PTHR45619">
    <property type="entry name" value="SERINE/THREONINE-PROTEIN PHOSPHATASE PP2A-RELATED"/>
    <property type="match status" value="1"/>
</dbReference>
<dbReference type="InterPro" id="IPR029052">
    <property type="entry name" value="Metallo-depent_PP-like"/>
</dbReference>
<gene>
    <name evidence="2" type="ORF">KI387_011073</name>
</gene>
<comment type="caution">
    <text evidence="2">The sequence shown here is derived from an EMBL/GenBank/DDBJ whole genome shotgun (WGS) entry which is preliminary data.</text>
</comment>
<dbReference type="Gene3D" id="3.60.21.10">
    <property type="match status" value="1"/>
</dbReference>
<dbReference type="Proteomes" id="UP000824469">
    <property type="component" value="Unassembled WGS sequence"/>
</dbReference>
<reference evidence="2 3" key="1">
    <citation type="journal article" date="2021" name="Nat. Plants">
        <title>The Taxus genome provides insights into paclitaxel biosynthesis.</title>
        <authorList>
            <person name="Xiong X."/>
            <person name="Gou J."/>
            <person name="Liao Q."/>
            <person name="Li Y."/>
            <person name="Zhou Q."/>
            <person name="Bi G."/>
            <person name="Li C."/>
            <person name="Du R."/>
            <person name="Wang X."/>
            <person name="Sun T."/>
            <person name="Guo L."/>
            <person name="Liang H."/>
            <person name="Lu P."/>
            <person name="Wu Y."/>
            <person name="Zhang Z."/>
            <person name="Ro D.K."/>
            <person name="Shang Y."/>
            <person name="Huang S."/>
            <person name="Yan J."/>
        </authorList>
    </citation>
    <scope>NUCLEOTIDE SEQUENCE [LARGE SCALE GENOMIC DNA]</scope>
    <source>
        <strain evidence="2">Ta-2019</strain>
    </source>
</reference>
<feature type="non-terminal residue" evidence="2">
    <location>
        <position position="269"/>
    </location>
</feature>
<dbReference type="SUPFAM" id="SSF56300">
    <property type="entry name" value="Metallo-dependent phosphatases"/>
    <property type="match status" value="1"/>
</dbReference>
<dbReference type="EMBL" id="JAHRHJ020000008">
    <property type="protein sequence ID" value="KAH9306669.1"/>
    <property type="molecule type" value="Genomic_DNA"/>
</dbReference>
<feature type="non-terminal residue" evidence="2">
    <location>
        <position position="1"/>
    </location>
</feature>
<dbReference type="AlphaFoldDB" id="A0AA38FM03"/>
<feature type="region of interest" description="Disordered" evidence="1">
    <location>
        <begin position="234"/>
        <end position="269"/>
    </location>
</feature>
<keyword evidence="3" id="KW-1185">Reference proteome</keyword>